<comment type="caution">
    <text evidence="1">The sequence shown here is derived from an EMBL/GenBank/DDBJ whole genome shotgun (WGS) entry which is preliminary data.</text>
</comment>
<evidence type="ECO:0000313" key="1">
    <source>
        <dbReference type="EMBL" id="KAK2092785.1"/>
    </source>
</evidence>
<gene>
    <name evidence="1" type="ORF">P7K49_029314</name>
</gene>
<evidence type="ECO:0000313" key="2">
    <source>
        <dbReference type="Proteomes" id="UP001266305"/>
    </source>
</evidence>
<name>A0ABQ9U7Q9_SAGOE</name>
<proteinExistence type="predicted"/>
<sequence>MHPLPWHPQEPTLQACALSPGVASGMSWWESFPEIPSFRPVVKQATVLRGAPSWGIFSGASSEPSSGAMELCAAAAAAELGLDSQGLDS</sequence>
<reference evidence="1 2" key="1">
    <citation type="submission" date="2023-05" db="EMBL/GenBank/DDBJ databases">
        <title>B98-5 Cell Line De Novo Hybrid Assembly: An Optical Mapping Approach.</title>
        <authorList>
            <person name="Kananen K."/>
            <person name="Auerbach J.A."/>
            <person name="Kautto E."/>
            <person name="Blachly J.S."/>
        </authorList>
    </citation>
    <scope>NUCLEOTIDE SEQUENCE [LARGE SCALE GENOMIC DNA]</scope>
    <source>
        <strain evidence="1">B95-8</strain>
        <tissue evidence="1">Cell line</tissue>
    </source>
</reference>
<organism evidence="1 2">
    <name type="scientific">Saguinus oedipus</name>
    <name type="common">Cotton-top tamarin</name>
    <name type="synonym">Oedipomidas oedipus</name>
    <dbReference type="NCBI Taxonomy" id="9490"/>
    <lineage>
        <taxon>Eukaryota</taxon>
        <taxon>Metazoa</taxon>
        <taxon>Chordata</taxon>
        <taxon>Craniata</taxon>
        <taxon>Vertebrata</taxon>
        <taxon>Euteleostomi</taxon>
        <taxon>Mammalia</taxon>
        <taxon>Eutheria</taxon>
        <taxon>Euarchontoglires</taxon>
        <taxon>Primates</taxon>
        <taxon>Haplorrhini</taxon>
        <taxon>Platyrrhini</taxon>
        <taxon>Cebidae</taxon>
        <taxon>Callitrichinae</taxon>
        <taxon>Saguinus</taxon>
    </lineage>
</organism>
<dbReference type="Proteomes" id="UP001266305">
    <property type="component" value="Unassembled WGS sequence"/>
</dbReference>
<accession>A0ABQ9U7Q9</accession>
<keyword evidence="2" id="KW-1185">Reference proteome</keyword>
<protein>
    <submittedName>
        <fullName evidence="1">Uncharacterized protein</fullName>
    </submittedName>
</protein>
<dbReference type="EMBL" id="JASSZA010000015">
    <property type="protein sequence ID" value="KAK2092785.1"/>
    <property type="molecule type" value="Genomic_DNA"/>
</dbReference>